<evidence type="ECO:0000256" key="1">
    <source>
        <dbReference type="SAM" id="MobiDB-lite"/>
    </source>
</evidence>
<organism evidence="3 4">
    <name type="scientific">Mycena belliarum</name>
    <dbReference type="NCBI Taxonomy" id="1033014"/>
    <lineage>
        <taxon>Eukaryota</taxon>
        <taxon>Fungi</taxon>
        <taxon>Dikarya</taxon>
        <taxon>Basidiomycota</taxon>
        <taxon>Agaricomycotina</taxon>
        <taxon>Agaricomycetes</taxon>
        <taxon>Agaricomycetidae</taxon>
        <taxon>Agaricales</taxon>
        <taxon>Marasmiineae</taxon>
        <taxon>Mycenaceae</taxon>
        <taxon>Mycena</taxon>
    </lineage>
</organism>
<reference evidence="3" key="1">
    <citation type="submission" date="2023-03" db="EMBL/GenBank/DDBJ databases">
        <title>Massive genome expansion in bonnet fungi (Mycena s.s.) driven by repeated elements and novel gene families across ecological guilds.</title>
        <authorList>
            <consortium name="Lawrence Berkeley National Laboratory"/>
            <person name="Harder C.B."/>
            <person name="Miyauchi S."/>
            <person name="Viragh M."/>
            <person name="Kuo A."/>
            <person name="Thoen E."/>
            <person name="Andreopoulos B."/>
            <person name="Lu D."/>
            <person name="Skrede I."/>
            <person name="Drula E."/>
            <person name="Henrissat B."/>
            <person name="Morin E."/>
            <person name="Kohler A."/>
            <person name="Barry K."/>
            <person name="LaButti K."/>
            <person name="Morin E."/>
            <person name="Salamov A."/>
            <person name="Lipzen A."/>
            <person name="Mereny Z."/>
            <person name="Hegedus B."/>
            <person name="Baldrian P."/>
            <person name="Stursova M."/>
            <person name="Weitz H."/>
            <person name="Taylor A."/>
            <person name="Grigoriev I.V."/>
            <person name="Nagy L.G."/>
            <person name="Martin F."/>
            <person name="Kauserud H."/>
        </authorList>
    </citation>
    <scope>NUCLEOTIDE SEQUENCE</scope>
    <source>
        <strain evidence="3">CBHHK173m</strain>
    </source>
</reference>
<gene>
    <name evidence="3" type="ORF">B0H15DRAFT_230653</name>
</gene>
<dbReference type="Proteomes" id="UP001222325">
    <property type="component" value="Unassembled WGS sequence"/>
</dbReference>
<feature type="compositionally biased region" description="Low complexity" evidence="1">
    <location>
        <begin position="52"/>
        <end position="71"/>
    </location>
</feature>
<comment type="caution">
    <text evidence="3">The sequence shown here is derived from an EMBL/GenBank/DDBJ whole genome shotgun (WGS) entry which is preliminary data.</text>
</comment>
<accession>A0AAD6UAU6</accession>
<keyword evidence="4" id="KW-1185">Reference proteome</keyword>
<proteinExistence type="predicted"/>
<protein>
    <recommendedName>
        <fullName evidence="2">DUF7330 domain-containing protein</fullName>
    </recommendedName>
</protein>
<name>A0AAD6UAU6_9AGAR</name>
<dbReference type="Pfam" id="PF24016">
    <property type="entry name" value="DUF7330"/>
    <property type="match status" value="1"/>
</dbReference>
<feature type="domain" description="DUF7330" evidence="2">
    <location>
        <begin position="75"/>
        <end position="239"/>
    </location>
</feature>
<feature type="compositionally biased region" description="Polar residues" evidence="1">
    <location>
        <begin position="27"/>
        <end position="39"/>
    </location>
</feature>
<evidence type="ECO:0000313" key="3">
    <source>
        <dbReference type="EMBL" id="KAJ7091360.1"/>
    </source>
</evidence>
<evidence type="ECO:0000259" key="2">
    <source>
        <dbReference type="Pfam" id="PF24016"/>
    </source>
</evidence>
<dbReference type="AlphaFoldDB" id="A0AAD6UAU6"/>
<feature type="region of interest" description="Disordered" evidence="1">
    <location>
        <begin position="1"/>
        <end position="102"/>
    </location>
</feature>
<feature type="compositionally biased region" description="Basic and acidic residues" evidence="1">
    <location>
        <begin position="1"/>
        <end position="20"/>
    </location>
</feature>
<dbReference type="InterPro" id="IPR055754">
    <property type="entry name" value="DUF7330"/>
</dbReference>
<dbReference type="EMBL" id="JARJCN010000020">
    <property type="protein sequence ID" value="KAJ7091360.1"/>
    <property type="molecule type" value="Genomic_DNA"/>
</dbReference>
<sequence length="267" mass="29190">MLLDKATLKDDDKVPVEPEHPPPYSLEGTSSSAPQSRQPSVLPPLPAEAFLSPVASDSPSRSSPQREPSYSQIRLDSGHNDITGTYYIDPKSPPLLNKKSRKKDKLQDAIFRTRTGDINLDLATTGKALDVPKASVNVITKSGSITLNLLPVDETRPRLDLDVKSNSGIVVVYVPETYCGAIQLRTKRGHLRFMPAMLARSQVVKSSETEALVLFGKQALPQSRHPSDFCLATSRSGNIVIGLRGHDTYVESPGLWQRIGQFFTGDS</sequence>
<evidence type="ECO:0000313" key="4">
    <source>
        <dbReference type="Proteomes" id="UP001222325"/>
    </source>
</evidence>